<dbReference type="Proteomes" id="UP000481033">
    <property type="component" value="Unassembled WGS sequence"/>
</dbReference>
<gene>
    <name evidence="1" type="ORF">DXZ20_03435</name>
</gene>
<proteinExistence type="predicted"/>
<comment type="caution">
    <text evidence="1">The sequence shown here is derived from an EMBL/GenBank/DDBJ whole genome shotgun (WGS) entry which is preliminary data.</text>
</comment>
<dbReference type="RefSeq" id="WP_163696408.1">
    <property type="nucleotide sequence ID" value="NZ_QXHD01000003.1"/>
</dbReference>
<evidence type="ECO:0000313" key="2">
    <source>
        <dbReference type="Proteomes" id="UP000481033"/>
    </source>
</evidence>
<reference evidence="1 2" key="1">
    <citation type="journal article" date="2020" name="Microb. Ecol.">
        <title>Ecogenomics of the Marine Benthic Filamentous Cyanobacterium Adonisia.</title>
        <authorList>
            <person name="Walter J.M."/>
            <person name="Coutinho F.H."/>
            <person name="Leomil L."/>
            <person name="Hargreaves P.I."/>
            <person name="Campeao M.E."/>
            <person name="Vieira V.V."/>
            <person name="Silva B.S."/>
            <person name="Fistarol G.O."/>
            <person name="Salomon P.S."/>
            <person name="Sawabe T."/>
            <person name="Mino S."/>
            <person name="Hosokawa M."/>
            <person name="Miyashita H."/>
            <person name="Maruyama F."/>
            <person name="van Verk M.C."/>
            <person name="Dutilh B.E."/>
            <person name="Thompson C.C."/>
            <person name="Thompson F.L."/>
        </authorList>
    </citation>
    <scope>NUCLEOTIDE SEQUENCE [LARGE SCALE GENOMIC DNA]</scope>
    <source>
        <strain evidence="1 2">CCMR0081</strain>
    </source>
</reference>
<dbReference type="EMBL" id="QXHD01000003">
    <property type="protein sequence ID" value="NEZ54760.1"/>
    <property type="molecule type" value="Genomic_DNA"/>
</dbReference>
<keyword evidence="2" id="KW-1185">Reference proteome</keyword>
<sequence>MSGITPASSGANAAESKVFFGVVLELDGEEISLQPQNAITEIKEKGIEVGLPAGERVVLGTVGERLKGILQALGVDDISFLKDDGTLDETQLPSIPAIQTAVNLLTQANLAIEDFHLRIPPTGTSTSAPAKSETAYTVGLSATWTGDAGTLIDSLDLKLKGLYFKVSNEEG</sequence>
<name>A0A6M0RFT4_9CYAN</name>
<dbReference type="AlphaFoldDB" id="A0A6M0RFT4"/>
<accession>A0A6M0RFT4</accession>
<protein>
    <submittedName>
        <fullName evidence="1">Uncharacterized protein</fullName>
    </submittedName>
</protein>
<organism evidence="1 2">
    <name type="scientific">Adonisia turfae CCMR0081</name>
    <dbReference type="NCBI Taxonomy" id="2292702"/>
    <lineage>
        <taxon>Bacteria</taxon>
        <taxon>Bacillati</taxon>
        <taxon>Cyanobacteriota</taxon>
        <taxon>Adonisia</taxon>
        <taxon>Adonisia turfae</taxon>
    </lineage>
</organism>
<evidence type="ECO:0000313" key="1">
    <source>
        <dbReference type="EMBL" id="NEZ54760.1"/>
    </source>
</evidence>